<protein>
    <submittedName>
        <fullName evidence="2">Uncharacterized protein</fullName>
    </submittedName>
</protein>
<evidence type="ECO:0000256" key="1">
    <source>
        <dbReference type="SAM" id="MobiDB-lite"/>
    </source>
</evidence>
<name>A0AAW1XVR6_RUBAR</name>
<dbReference type="PANTHER" id="PTHR13582:SF0">
    <property type="entry name" value="M-PHASE PHOSPHOPROTEIN 6"/>
    <property type="match status" value="1"/>
</dbReference>
<dbReference type="AlphaFoldDB" id="A0AAW1XVR6"/>
<gene>
    <name evidence="2" type="ORF">M0R45_017699</name>
</gene>
<reference evidence="2 3" key="1">
    <citation type="journal article" date="2023" name="G3 (Bethesda)">
        <title>A chromosome-length genome assembly and annotation of blackberry (Rubus argutus, cv. 'Hillquist').</title>
        <authorList>
            <person name="Bruna T."/>
            <person name="Aryal R."/>
            <person name="Dudchenko O."/>
            <person name="Sargent D.J."/>
            <person name="Mead D."/>
            <person name="Buti M."/>
            <person name="Cavallini A."/>
            <person name="Hytonen T."/>
            <person name="Andres J."/>
            <person name="Pham M."/>
            <person name="Weisz D."/>
            <person name="Mascagni F."/>
            <person name="Usai G."/>
            <person name="Natali L."/>
            <person name="Bassil N."/>
            <person name="Fernandez G.E."/>
            <person name="Lomsadze A."/>
            <person name="Armour M."/>
            <person name="Olukolu B."/>
            <person name="Poorten T."/>
            <person name="Britton C."/>
            <person name="Davik J."/>
            <person name="Ashrafi H."/>
            <person name="Aiden E.L."/>
            <person name="Borodovsky M."/>
            <person name="Worthington M."/>
        </authorList>
    </citation>
    <scope>NUCLEOTIDE SEQUENCE [LARGE SCALE GENOMIC DNA]</scope>
    <source>
        <strain evidence="2">PI 553951</strain>
    </source>
</reference>
<dbReference type="EMBL" id="JBEDUW010000003">
    <property type="protein sequence ID" value="KAK9941071.1"/>
    <property type="molecule type" value="Genomic_DNA"/>
</dbReference>
<comment type="caution">
    <text evidence="2">The sequence shown here is derived from an EMBL/GenBank/DDBJ whole genome shotgun (WGS) entry which is preliminary data.</text>
</comment>
<accession>A0AAW1XVR6</accession>
<dbReference type="GO" id="GO:0000460">
    <property type="term" value="P:maturation of 5.8S rRNA"/>
    <property type="evidence" value="ECO:0007669"/>
    <property type="project" value="TreeGrafter"/>
</dbReference>
<keyword evidence="3" id="KW-1185">Reference proteome</keyword>
<organism evidence="2 3">
    <name type="scientific">Rubus argutus</name>
    <name type="common">Southern blackberry</name>
    <dbReference type="NCBI Taxonomy" id="59490"/>
    <lineage>
        <taxon>Eukaryota</taxon>
        <taxon>Viridiplantae</taxon>
        <taxon>Streptophyta</taxon>
        <taxon>Embryophyta</taxon>
        <taxon>Tracheophyta</taxon>
        <taxon>Spermatophyta</taxon>
        <taxon>Magnoliopsida</taxon>
        <taxon>eudicotyledons</taxon>
        <taxon>Gunneridae</taxon>
        <taxon>Pentapetalae</taxon>
        <taxon>rosids</taxon>
        <taxon>fabids</taxon>
        <taxon>Rosales</taxon>
        <taxon>Rosaceae</taxon>
        <taxon>Rosoideae</taxon>
        <taxon>Rosoideae incertae sedis</taxon>
        <taxon>Rubus</taxon>
    </lineage>
</organism>
<dbReference type="Pfam" id="PF10175">
    <property type="entry name" value="MPP6"/>
    <property type="match status" value="1"/>
</dbReference>
<evidence type="ECO:0000313" key="3">
    <source>
        <dbReference type="Proteomes" id="UP001457282"/>
    </source>
</evidence>
<evidence type="ECO:0000313" key="2">
    <source>
        <dbReference type="EMBL" id="KAK9941071.1"/>
    </source>
</evidence>
<feature type="region of interest" description="Disordered" evidence="1">
    <location>
        <begin position="88"/>
        <end position="111"/>
    </location>
</feature>
<dbReference type="Proteomes" id="UP001457282">
    <property type="component" value="Unassembled WGS sequence"/>
</dbReference>
<proteinExistence type="predicted"/>
<dbReference type="InterPro" id="IPR019324">
    <property type="entry name" value="MPP6"/>
</dbReference>
<dbReference type="PANTHER" id="PTHR13582">
    <property type="entry name" value="M-PHASE PHOSPHOPROTEIN 6"/>
    <property type="match status" value="1"/>
</dbReference>
<sequence length="198" mass="22344">MAKRELSSSLRNLKFMQRVIQREELMKKQEEDDVKPDGGLGGLTLTSAAATQLSKCVVEIEGEPKLGAIKGRMSFKGFNPLIEKLNEASANPNGDHKRKHSELMSSAQNPNKLCKTNYSSPYKAFNKLNQASANLNGNHKVVSNTQYPKKWHKTNQGNRQPSLIQNTDPFKKPEGRNCWTTPFLGVKEFNRKKLIMTR</sequence>